<dbReference type="RefSeq" id="WP_043250799.1">
    <property type="nucleotide sequence ID" value="NZ_HG322950.1"/>
</dbReference>
<dbReference type="PATRIC" id="fig|1301098.3.peg.1731"/>
<reference evidence="2 3" key="2">
    <citation type="submission" date="2014-05" db="EMBL/GenBank/DDBJ databases">
        <title>Genome sequence of the 3-chlorobenzoate degrading bacterium Pseudomonas knackmussii B13 shows multiple evidence for horizontal gene transfer.</title>
        <authorList>
            <person name="Miyazaki R."/>
            <person name="Bertelli C."/>
            <person name="Falquet L."/>
            <person name="Robinson-Rechavi M."/>
            <person name="Gharib W."/>
            <person name="Roy S."/>
            <person name="Van der Meer J.R."/>
        </authorList>
    </citation>
    <scope>NUCLEOTIDE SEQUENCE [LARGE SCALE GENOMIC DNA]</scope>
    <source>
        <strain evidence="2 3">B13</strain>
    </source>
</reference>
<dbReference type="HOGENOM" id="CLU_2651700_0_0_6"/>
<dbReference type="OrthoDB" id="6909639at2"/>
<evidence type="ECO:0000256" key="1">
    <source>
        <dbReference type="SAM" id="MobiDB-lite"/>
    </source>
</evidence>
<dbReference type="EMBL" id="HG322950">
    <property type="protein sequence ID" value="CDF83095.1"/>
    <property type="molecule type" value="Genomic_DNA"/>
</dbReference>
<proteinExistence type="predicted"/>
<keyword evidence="3" id="KW-1185">Reference proteome</keyword>
<dbReference type="STRING" id="1301098.PKB_1737"/>
<feature type="region of interest" description="Disordered" evidence="1">
    <location>
        <begin position="1"/>
        <end position="76"/>
    </location>
</feature>
<evidence type="ECO:0000313" key="2">
    <source>
        <dbReference type="EMBL" id="CDF83095.1"/>
    </source>
</evidence>
<dbReference type="KEGG" id="pkc:PKB_1737"/>
<evidence type="ECO:0000313" key="3">
    <source>
        <dbReference type="Proteomes" id="UP000025241"/>
    </source>
</evidence>
<sequence length="76" mass="8682">MTITISDMKLEDLSLEPQEPAAPPPETKGPAKFAIDTRHVTDRRSGSDRRQSIRFEADRRQGDRRAKRGPWENGSY</sequence>
<dbReference type="Proteomes" id="UP000025241">
    <property type="component" value="Chromosome I"/>
</dbReference>
<gene>
    <name evidence="2" type="ORF">PKB_1737</name>
</gene>
<reference evidence="2 3" key="1">
    <citation type="submission" date="2013-03" db="EMBL/GenBank/DDBJ databases">
        <authorList>
            <person name="Linke B."/>
        </authorList>
    </citation>
    <scope>NUCLEOTIDE SEQUENCE [LARGE SCALE GENOMIC DNA]</scope>
    <source>
        <strain evidence="2 3">B13</strain>
    </source>
</reference>
<accession>A0A024HDJ2</accession>
<organism evidence="2 3">
    <name type="scientific">Pseudomonas knackmussii (strain DSM 6978 / CCUG 54928 / LMG 23759 / B13)</name>
    <dbReference type="NCBI Taxonomy" id="1301098"/>
    <lineage>
        <taxon>Bacteria</taxon>
        <taxon>Pseudomonadati</taxon>
        <taxon>Pseudomonadota</taxon>
        <taxon>Gammaproteobacteria</taxon>
        <taxon>Pseudomonadales</taxon>
        <taxon>Pseudomonadaceae</taxon>
        <taxon>Pseudomonas</taxon>
    </lineage>
</organism>
<feature type="compositionally biased region" description="Basic and acidic residues" evidence="1">
    <location>
        <begin position="35"/>
        <end position="64"/>
    </location>
</feature>
<protein>
    <submittedName>
        <fullName evidence="2">Uncharacterized protein</fullName>
    </submittedName>
</protein>
<name>A0A024HDJ2_PSEKB</name>
<dbReference type="AlphaFoldDB" id="A0A024HDJ2"/>